<dbReference type="AlphaFoldDB" id="A0A8J2RYR0"/>
<feature type="domain" description="EF-hand" evidence="2">
    <location>
        <begin position="1"/>
        <end position="28"/>
    </location>
</feature>
<dbReference type="FunFam" id="1.10.238.10:FF:000001">
    <property type="entry name" value="Calmodulin 1"/>
    <property type="match status" value="1"/>
</dbReference>
<evidence type="ECO:0000313" key="4">
    <source>
        <dbReference type="Proteomes" id="UP000789390"/>
    </source>
</evidence>
<dbReference type="InterPro" id="IPR011992">
    <property type="entry name" value="EF-hand-dom_pair"/>
</dbReference>
<dbReference type="GO" id="GO:0005509">
    <property type="term" value="F:calcium ion binding"/>
    <property type="evidence" value="ECO:0007669"/>
    <property type="project" value="InterPro"/>
</dbReference>
<dbReference type="Pfam" id="PF13499">
    <property type="entry name" value="EF-hand_7"/>
    <property type="match status" value="2"/>
</dbReference>
<dbReference type="OrthoDB" id="26525at2759"/>
<dbReference type="Proteomes" id="UP000789390">
    <property type="component" value="Unassembled WGS sequence"/>
</dbReference>
<keyword evidence="1" id="KW-0677">Repeat</keyword>
<dbReference type="PANTHER" id="PTHR23048:SF0">
    <property type="entry name" value="CALMODULIN LIKE 3"/>
    <property type="match status" value="1"/>
</dbReference>
<comment type="caution">
    <text evidence="3">The sequence shown here is derived from an EMBL/GenBank/DDBJ whole genome shotgun (WGS) entry which is preliminary data.</text>
</comment>
<name>A0A8J2RYR0_9CRUS</name>
<dbReference type="GO" id="GO:0016460">
    <property type="term" value="C:myosin II complex"/>
    <property type="evidence" value="ECO:0007669"/>
    <property type="project" value="TreeGrafter"/>
</dbReference>
<evidence type="ECO:0000313" key="3">
    <source>
        <dbReference type="EMBL" id="CAH0110884.1"/>
    </source>
</evidence>
<dbReference type="SUPFAM" id="SSF47473">
    <property type="entry name" value="EF-hand"/>
    <property type="match status" value="1"/>
</dbReference>
<organism evidence="3 4">
    <name type="scientific">Daphnia galeata</name>
    <dbReference type="NCBI Taxonomy" id="27404"/>
    <lineage>
        <taxon>Eukaryota</taxon>
        <taxon>Metazoa</taxon>
        <taxon>Ecdysozoa</taxon>
        <taxon>Arthropoda</taxon>
        <taxon>Crustacea</taxon>
        <taxon>Branchiopoda</taxon>
        <taxon>Diplostraca</taxon>
        <taxon>Cladocera</taxon>
        <taxon>Anomopoda</taxon>
        <taxon>Daphniidae</taxon>
        <taxon>Daphnia</taxon>
    </lineage>
</organism>
<evidence type="ECO:0000256" key="1">
    <source>
        <dbReference type="ARBA" id="ARBA00022737"/>
    </source>
</evidence>
<dbReference type="Gene3D" id="1.10.238.10">
    <property type="entry name" value="EF-hand"/>
    <property type="match status" value="2"/>
</dbReference>
<evidence type="ECO:0000259" key="2">
    <source>
        <dbReference type="PROSITE" id="PS50222"/>
    </source>
</evidence>
<protein>
    <recommendedName>
        <fullName evidence="2">EF-hand domain-containing protein</fullName>
    </recommendedName>
</protein>
<sequence length="150" mass="16950">MIEEIDIDGTGRIDVEVMLKAFQTFDSDKKGYIESSKVSTILQMMNLPFDKEELTRSLAEHDPKNTGKINFDGFSAIASDILDEEDDEAMQKELRDAFRLYDKEGNGYITTQTLKDILAQIDDKLTSDDLDGMIEEIDIDGTGRIDVEVE</sequence>
<dbReference type="EMBL" id="CAKKLH010000308">
    <property type="protein sequence ID" value="CAH0110884.1"/>
    <property type="molecule type" value="Genomic_DNA"/>
</dbReference>
<dbReference type="InterPro" id="IPR050230">
    <property type="entry name" value="CALM/Myosin/TropC-like"/>
</dbReference>
<reference evidence="3" key="1">
    <citation type="submission" date="2021-11" db="EMBL/GenBank/DDBJ databases">
        <authorList>
            <person name="Schell T."/>
        </authorList>
    </citation>
    <scope>NUCLEOTIDE SEQUENCE</scope>
    <source>
        <strain evidence="3">M5</strain>
    </source>
</reference>
<dbReference type="CDD" id="cd00051">
    <property type="entry name" value="EFh"/>
    <property type="match status" value="1"/>
</dbReference>
<dbReference type="PROSITE" id="PS50222">
    <property type="entry name" value="EF_HAND_2"/>
    <property type="match status" value="2"/>
</dbReference>
<keyword evidence="4" id="KW-1185">Reference proteome</keyword>
<dbReference type="SMART" id="SM00054">
    <property type="entry name" value="EFh"/>
    <property type="match status" value="3"/>
</dbReference>
<gene>
    <name evidence="3" type="ORF">DGAL_LOCUS14491</name>
</gene>
<dbReference type="PANTHER" id="PTHR23048">
    <property type="entry name" value="MYOSIN LIGHT CHAIN 1, 3"/>
    <property type="match status" value="1"/>
</dbReference>
<feature type="domain" description="EF-hand" evidence="2">
    <location>
        <begin position="89"/>
        <end position="124"/>
    </location>
</feature>
<accession>A0A8J2RYR0</accession>
<dbReference type="InterPro" id="IPR002048">
    <property type="entry name" value="EF_hand_dom"/>
</dbReference>
<proteinExistence type="predicted"/>